<dbReference type="AlphaFoldDB" id="A0A4D6MCW1"/>
<proteinExistence type="predicted"/>
<gene>
    <name evidence="2" type="ORF">DEO72_LG7g104</name>
</gene>
<evidence type="ECO:0000256" key="1">
    <source>
        <dbReference type="SAM" id="MobiDB-lite"/>
    </source>
</evidence>
<feature type="compositionally biased region" description="Basic and acidic residues" evidence="1">
    <location>
        <begin position="159"/>
        <end position="172"/>
    </location>
</feature>
<feature type="region of interest" description="Disordered" evidence="1">
    <location>
        <begin position="118"/>
        <end position="172"/>
    </location>
</feature>
<keyword evidence="3" id="KW-1185">Reference proteome</keyword>
<evidence type="ECO:0000313" key="3">
    <source>
        <dbReference type="Proteomes" id="UP000501690"/>
    </source>
</evidence>
<reference evidence="2 3" key="1">
    <citation type="submission" date="2019-04" db="EMBL/GenBank/DDBJ databases">
        <title>An improved genome assembly and genetic linkage map for asparagus bean, Vigna unguiculata ssp. sesquipedialis.</title>
        <authorList>
            <person name="Xia Q."/>
            <person name="Zhang R."/>
            <person name="Dong Y."/>
        </authorList>
    </citation>
    <scope>NUCLEOTIDE SEQUENCE [LARGE SCALE GENOMIC DNA]</scope>
    <source>
        <tissue evidence="2">Leaf</tissue>
    </source>
</reference>
<organism evidence="2 3">
    <name type="scientific">Vigna unguiculata</name>
    <name type="common">Cowpea</name>
    <dbReference type="NCBI Taxonomy" id="3917"/>
    <lineage>
        <taxon>Eukaryota</taxon>
        <taxon>Viridiplantae</taxon>
        <taxon>Streptophyta</taxon>
        <taxon>Embryophyta</taxon>
        <taxon>Tracheophyta</taxon>
        <taxon>Spermatophyta</taxon>
        <taxon>Magnoliopsida</taxon>
        <taxon>eudicotyledons</taxon>
        <taxon>Gunneridae</taxon>
        <taxon>Pentapetalae</taxon>
        <taxon>rosids</taxon>
        <taxon>fabids</taxon>
        <taxon>Fabales</taxon>
        <taxon>Fabaceae</taxon>
        <taxon>Papilionoideae</taxon>
        <taxon>50 kb inversion clade</taxon>
        <taxon>NPAAA clade</taxon>
        <taxon>indigoferoid/millettioid clade</taxon>
        <taxon>Phaseoleae</taxon>
        <taxon>Vigna</taxon>
    </lineage>
</organism>
<dbReference type="EMBL" id="CP039351">
    <property type="protein sequence ID" value="QCD98827.1"/>
    <property type="molecule type" value="Genomic_DNA"/>
</dbReference>
<dbReference type="Proteomes" id="UP000501690">
    <property type="component" value="Linkage Group LG7"/>
</dbReference>
<feature type="region of interest" description="Disordered" evidence="1">
    <location>
        <begin position="28"/>
        <end position="81"/>
    </location>
</feature>
<evidence type="ECO:0000313" key="2">
    <source>
        <dbReference type="EMBL" id="QCD98827.1"/>
    </source>
</evidence>
<feature type="compositionally biased region" description="Polar residues" evidence="1">
    <location>
        <begin position="127"/>
        <end position="137"/>
    </location>
</feature>
<name>A0A4D6MCW1_VIGUN</name>
<accession>A0A4D6MCW1</accession>
<protein>
    <submittedName>
        <fullName evidence="2">Uncharacterized protein</fullName>
    </submittedName>
</protein>
<feature type="compositionally biased region" description="Polar residues" evidence="1">
    <location>
        <begin position="44"/>
        <end position="54"/>
    </location>
</feature>
<sequence>MLHNQLSPSPLPSQDALLGFALSLLRANSKPAPTPRETRARTGNLAQASQTRLSESGGGSPRPSARVVAQASGPGFERETVSLRREPAVTFSFTLTGRSARSCSARCRAVKASVNPFPGETRARTGNLAQASQTRLSESGGGSPRPSARVVAQASGPGFERETVSLRRGELA</sequence>